<evidence type="ECO:0000256" key="8">
    <source>
        <dbReference type="ARBA" id="ARBA00023295"/>
    </source>
</evidence>
<evidence type="ECO:0000313" key="15">
    <source>
        <dbReference type="EMBL" id="KAH9826136.1"/>
    </source>
</evidence>
<evidence type="ECO:0000256" key="7">
    <source>
        <dbReference type="ARBA" id="ARBA00023180"/>
    </source>
</evidence>
<comment type="cofactor">
    <cofactor evidence="1">
        <name>Ca(2+)</name>
        <dbReference type="ChEBI" id="CHEBI:29108"/>
    </cofactor>
</comment>
<feature type="disulfide bond" evidence="11">
    <location>
        <begin position="325"/>
        <end position="354"/>
    </location>
</feature>
<organism evidence="15 16">
    <name type="scientific">Teratosphaeria destructans</name>
    <dbReference type="NCBI Taxonomy" id="418781"/>
    <lineage>
        <taxon>Eukaryota</taxon>
        <taxon>Fungi</taxon>
        <taxon>Dikarya</taxon>
        <taxon>Ascomycota</taxon>
        <taxon>Pezizomycotina</taxon>
        <taxon>Dothideomycetes</taxon>
        <taxon>Dothideomycetidae</taxon>
        <taxon>Mycosphaerellales</taxon>
        <taxon>Teratosphaeriaceae</taxon>
        <taxon>Teratosphaeria</taxon>
    </lineage>
</organism>
<dbReference type="Pfam" id="PF01532">
    <property type="entry name" value="Glyco_hydro_47"/>
    <property type="match status" value="1"/>
</dbReference>
<dbReference type="EC" id="3.2.1.-" evidence="12"/>
<evidence type="ECO:0000256" key="2">
    <source>
        <dbReference type="ARBA" id="ARBA00004922"/>
    </source>
</evidence>
<dbReference type="InterPro" id="IPR036026">
    <property type="entry name" value="Seven-hairpin_glycosidases"/>
</dbReference>
<evidence type="ECO:0000313" key="16">
    <source>
        <dbReference type="Proteomes" id="UP001138500"/>
    </source>
</evidence>
<comment type="pathway">
    <text evidence="2">Protein modification; protein glycosylation.</text>
</comment>
<dbReference type="AlphaFoldDB" id="A0A9W7SPE6"/>
<keyword evidence="7" id="KW-0325">Glycoprotein</keyword>
<evidence type="ECO:0000256" key="5">
    <source>
        <dbReference type="ARBA" id="ARBA00022801"/>
    </source>
</evidence>
<evidence type="ECO:0000256" key="4">
    <source>
        <dbReference type="ARBA" id="ARBA00022729"/>
    </source>
</evidence>
<comment type="caution">
    <text evidence="15">The sequence shown here is derived from an EMBL/GenBank/DDBJ whole genome shotgun (WGS) entry which is preliminary data.</text>
</comment>
<dbReference type="GO" id="GO:0005783">
    <property type="term" value="C:endoplasmic reticulum"/>
    <property type="evidence" value="ECO:0007669"/>
    <property type="project" value="TreeGrafter"/>
</dbReference>
<evidence type="ECO:0000256" key="11">
    <source>
        <dbReference type="PIRSR" id="PIRSR601382-3"/>
    </source>
</evidence>
<dbReference type="SUPFAM" id="SSF48225">
    <property type="entry name" value="Seven-hairpin glycosidases"/>
    <property type="match status" value="1"/>
</dbReference>
<dbReference type="PANTHER" id="PTHR11742">
    <property type="entry name" value="MANNOSYL-OLIGOSACCHARIDE ALPHA-1,2-MANNOSIDASE-RELATED"/>
    <property type="match status" value="1"/>
</dbReference>
<evidence type="ECO:0000256" key="6">
    <source>
        <dbReference type="ARBA" id="ARBA00023157"/>
    </source>
</evidence>
<dbReference type="OrthoDB" id="8118055at2759"/>
<keyword evidence="6 11" id="KW-1015">Disulfide bond</keyword>
<evidence type="ECO:0000256" key="12">
    <source>
        <dbReference type="RuleBase" id="RU361193"/>
    </source>
</evidence>
<gene>
    <name evidence="15" type="ORF">Tdes44962_MAKER10085</name>
</gene>
<keyword evidence="4 14" id="KW-0732">Signal</keyword>
<keyword evidence="5 12" id="KW-0378">Hydrolase</keyword>
<reference evidence="15 16" key="1">
    <citation type="journal article" date="2018" name="IMA Fungus">
        <title>IMA Genome-F 10: Nine draft genome sequences of Claviceps purpurea s.lat., including C. arundinis, C. humidiphila, and C. cf. spartinae, pseudomolecules for the pitch canker pathogen Fusarium circinatum, draft genome of Davidsoniella eucalypti, Grosmannia galeiformis, Quambalaria eucalypti, and Teratosphaeria destructans.</title>
        <authorList>
            <person name="Wingfield B.D."/>
            <person name="Liu M."/>
            <person name="Nguyen H.D."/>
            <person name="Lane F.A."/>
            <person name="Morgan S.W."/>
            <person name="De Vos L."/>
            <person name="Wilken P.M."/>
            <person name="Duong T.A."/>
            <person name="Aylward J."/>
            <person name="Coetzee M.P."/>
            <person name="Dadej K."/>
            <person name="De Beer Z.W."/>
            <person name="Findlay W."/>
            <person name="Havenga M."/>
            <person name="Kolarik M."/>
            <person name="Menzies J.G."/>
            <person name="Naidoo K."/>
            <person name="Pochopski O."/>
            <person name="Shoukouhi P."/>
            <person name="Santana Q.C."/>
            <person name="Seifert K.A."/>
            <person name="Soal N."/>
            <person name="Steenkamp E.T."/>
            <person name="Tatham C.T."/>
            <person name="van der Nest M.A."/>
            <person name="Wingfield M.J."/>
        </authorList>
    </citation>
    <scope>NUCLEOTIDE SEQUENCE [LARGE SCALE GENOMIC DNA]</scope>
    <source>
        <strain evidence="15">CMW44962</strain>
    </source>
</reference>
<comment type="catalytic activity">
    <reaction evidence="10">
        <text>N(4)-(alpha-D-Man-(1-&gt;2)-alpha-D-Man-(1-&gt;2)-alpha-D-Man-(1-&gt;3)-[alpha-D-Man-(1-&gt;2)-alpha-D-Man-(1-&gt;3)-[alpha-D-Man-(1-&gt;2)-alpha-D-Man-(1-&gt;6)]-alpha-D-Man-(1-&gt;6)]-beta-D-Man-(1-&gt;4)-beta-D-GlcNAc-(1-&gt;4)-beta-D-GlcNAc)-L-asparaginyl-[protein] (N-glucan mannose isomer 9A1,2,3B1,2,3) + 4 H2O = N(4)-(alpha-D-Man-(1-&gt;3)-[alpha-D-Man-(1-&gt;3)-[alpha-D-Man-(1-&gt;6)]-alpha-D-Man-(1-&gt;6)]-beta-D-Man-(1-&gt;4)-beta-D-GlcNAc-(1-&gt;4)-beta-D-GlcNAc)-L-asparaginyl-[protein] (N-glucan mannose isomer 5A1,2) + 4 beta-D-mannose</text>
        <dbReference type="Rhea" id="RHEA:56008"/>
        <dbReference type="Rhea" id="RHEA-COMP:14356"/>
        <dbReference type="Rhea" id="RHEA-COMP:14367"/>
        <dbReference type="ChEBI" id="CHEBI:15377"/>
        <dbReference type="ChEBI" id="CHEBI:28563"/>
        <dbReference type="ChEBI" id="CHEBI:59087"/>
        <dbReference type="ChEBI" id="CHEBI:139493"/>
        <dbReference type="EC" id="3.2.1.113"/>
    </reaction>
</comment>
<dbReference type="Proteomes" id="UP001138500">
    <property type="component" value="Unassembled WGS sequence"/>
</dbReference>
<evidence type="ECO:0000256" key="10">
    <source>
        <dbReference type="ARBA" id="ARBA00048605"/>
    </source>
</evidence>
<protein>
    <recommendedName>
        <fullName evidence="12">alpha-1,2-Mannosidase</fullName>
        <ecNumber evidence="12">3.2.1.-</ecNumber>
    </recommendedName>
</protein>
<dbReference type="Gene3D" id="1.50.10.10">
    <property type="match status" value="1"/>
</dbReference>
<dbReference type="GO" id="GO:0004571">
    <property type="term" value="F:mannosyl-oligosaccharide 1,2-alpha-mannosidase activity"/>
    <property type="evidence" value="ECO:0007669"/>
    <property type="project" value="UniProtKB-EC"/>
</dbReference>
<dbReference type="GO" id="GO:0005975">
    <property type="term" value="P:carbohydrate metabolic process"/>
    <property type="evidence" value="ECO:0007669"/>
    <property type="project" value="InterPro"/>
</dbReference>
<dbReference type="EMBL" id="RIBY02002025">
    <property type="protein sequence ID" value="KAH9826136.1"/>
    <property type="molecule type" value="Genomic_DNA"/>
</dbReference>
<reference evidence="15 16" key="2">
    <citation type="journal article" date="2021" name="Curr. Genet.">
        <title>Genetic response to nitrogen starvation in the aggressive Eucalyptus foliar pathogen Teratosphaeria destructans.</title>
        <authorList>
            <person name="Havenga M."/>
            <person name="Wingfield B.D."/>
            <person name="Wingfield M.J."/>
            <person name="Dreyer L.L."/>
            <person name="Roets F."/>
            <person name="Aylward J."/>
        </authorList>
    </citation>
    <scope>NUCLEOTIDE SEQUENCE [LARGE SCALE GENOMIC DNA]</scope>
    <source>
        <strain evidence="15">CMW44962</strain>
    </source>
</reference>
<feature type="region of interest" description="Disordered" evidence="13">
    <location>
        <begin position="17"/>
        <end position="41"/>
    </location>
</feature>
<dbReference type="InterPro" id="IPR050749">
    <property type="entry name" value="Glycosyl_Hydrolase_47"/>
</dbReference>
<evidence type="ECO:0000256" key="13">
    <source>
        <dbReference type="SAM" id="MobiDB-lite"/>
    </source>
</evidence>
<dbReference type="GO" id="GO:0036503">
    <property type="term" value="P:ERAD pathway"/>
    <property type="evidence" value="ECO:0007669"/>
    <property type="project" value="UniProtKB-ARBA"/>
</dbReference>
<dbReference type="InterPro" id="IPR001382">
    <property type="entry name" value="Glyco_hydro_47"/>
</dbReference>
<dbReference type="InterPro" id="IPR012341">
    <property type="entry name" value="6hp_glycosidase-like_sf"/>
</dbReference>
<evidence type="ECO:0000256" key="14">
    <source>
        <dbReference type="SAM" id="SignalP"/>
    </source>
</evidence>
<keyword evidence="16" id="KW-1185">Reference proteome</keyword>
<evidence type="ECO:0000256" key="3">
    <source>
        <dbReference type="ARBA" id="ARBA00007658"/>
    </source>
</evidence>
<evidence type="ECO:0000256" key="9">
    <source>
        <dbReference type="ARBA" id="ARBA00047669"/>
    </source>
</evidence>
<comment type="similarity">
    <text evidence="3 12">Belongs to the glycosyl hydrolase 47 family.</text>
</comment>
<feature type="chain" id="PRO_5040811437" description="alpha-1,2-Mannosidase" evidence="14">
    <location>
        <begin position="19"/>
        <end position="485"/>
    </location>
</feature>
<sequence length="485" mass="54072">MLPTILLTLSLTLPSSLAHQTPPPSQSNTTQTYPRQKGPNYDYTSFPTNQTLRAHAVIEQFRVAWHGYKTYAFPNDELRPKNDSFANNRNGWGLTAIDALDTAIIMRQQDIVDEILDFVPTIDFTRNHSPTVVQTSLFETNIRYLGGLLSAHDLLCGPFADMVARAPGRCPALLSQARSLADTLKFAFDTPTGIPLGTLCLEWQRLSDLTGDPTYGRLVQRAESWWFRGTEVWPGLTGGLFSVQNGSILDVYGGWTSGNDSAYEYLIKMYVYDPVRYGNYSARWVEAVESSIAHLISHPSSRPDLSMVGAFAGTAVQNYSEGLACFVGGNWILGSLVLDRPEYLRHGLAFAEFCANGYRYPAAGIGPQLYSWNETVLAGADFRNQTDFYRRAGWFVPDNLVYGGGLAPEAAESWYYAFQATGEQYWRDVSWAYVLAQERVLRVGSGFAGIRDIFKADGGSNGNLMASYFLAEVLKYQFLIQARRR</sequence>
<proteinExistence type="inferred from homology"/>
<accession>A0A9W7SPE6</accession>
<evidence type="ECO:0000256" key="1">
    <source>
        <dbReference type="ARBA" id="ARBA00001913"/>
    </source>
</evidence>
<keyword evidence="8 12" id="KW-0326">Glycosidase</keyword>
<name>A0A9W7SPE6_9PEZI</name>
<feature type="signal peptide" evidence="14">
    <location>
        <begin position="1"/>
        <end position="18"/>
    </location>
</feature>
<comment type="catalytic activity">
    <reaction evidence="9">
        <text>N(4)-(alpha-D-Man-(1-&gt;2)-alpha-D-Man-(1-&gt;2)-alpha-D-Man-(1-&gt;3)-[alpha-D-Man-(1-&gt;3)-[alpha-D-Man-(1-&gt;2)-alpha-D-Man-(1-&gt;6)]-alpha-D-Man-(1-&gt;6)]-beta-D-Man-(1-&gt;4)-beta-D-GlcNAc-(1-&gt;4)-beta-D-GlcNAc)-L-asparaginyl-[protein] (N-glucan mannose isomer 8A1,2,3B1,3) + 3 H2O = N(4)-(alpha-D-Man-(1-&gt;3)-[alpha-D-Man-(1-&gt;3)-[alpha-D-Man-(1-&gt;6)]-alpha-D-Man-(1-&gt;6)]-beta-D-Man-(1-&gt;4)-beta-D-GlcNAc-(1-&gt;4)-beta-D-GlcNAc)-L-asparaginyl-[protein] (N-glucan mannose isomer 5A1,2) + 3 beta-D-mannose</text>
        <dbReference type="Rhea" id="RHEA:56028"/>
        <dbReference type="Rhea" id="RHEA-COMP:14358"/>
        <dbReference type="Rhea" id="RHEA-COMP:14367"/>
        <dbReference type="ChEBI" id="CHEBI:15377"/>
        <dbReference type="ChEBI" id="CHEBI:28563"/>
        <dbReference type="ChEBI" id="CHEBI:59087"/>
        <dbReference type="ChEBI" id="CHEBI:60628"/>
        <dbReference type="EC" id="3.2.1.113"/>
    </reaction>
</comment>
<dbReference type="GO" id="GO:0005509">
    <property type="term" value="F:calcium ion binding"/>
    <property type="evidence" value="ECO:0007669"/>
    <property type="project" value="InterPro"/>
</dbReference>
<dbReference type="PRINTS" id="PR00747">
    <property type="entry name" value="GLYHDRLASE47"/>
</dbReference>
<dbReference type="PANTHER" id="PTHR11742:SF101">
    <property type="entry name" value="MANNOSYL-OLIGOSACCHARIDE ALPHA-1,2-MANNOSIDASE 1B"/>
    <property type="match status" value="1"/>
</dbReference>
<dbReference type="GO" id="GO:0016020">
    <property type="term" value="C:membrane"/>
    <property type="evidence" value="ECO:0007669"/>
    <property type="project" value="InterPro"/>
</dbReference>